<name>A0ABR0VVJ7_REHGL</name>
<protein>
    <recommendedName>
        <fullName evidence="4">Root cap protein</fullName>
    </recommendedName>
</protein>
<keyword evidence="3" id="KW-1185">Reference proteome</keyword>
<dbReference type="Pfam" id="PF06830">
    <property type="entry name" value="Root_cap"/>
    <property type="match status" value="1"/>
</dbReference>
<evidence type="ECO:0008006" key="4">
    <source>
        <dbReference type="Google" id="ProtNLM"/>
    </source>
</evidence>
<sequence length="331" mass="36768">MAIVNFCNVKTVQLILWLLLLTMVCKAGILPRLVKCRLPLPSSSKCLGVFLFCPLECPRTCLMDCNLCRPVCSCNLPGAVCQDPRFIGGDGITFYFHGRKDQDFCLVSDSNLHINAHFIGKRNANLKRDFTWVQSIGMMFDNHKLLISAQKASTWDDNLDHLSISYDDNPISLPTQPGSKWDSHIPPQVTIYRTSNTNGVIIEVANNFRVTANVVPITAEESKVHGYDITEEDCFAHLEVAFKFYNLSDGVDGVLGQTYRSNYESKIKANAKMPVMGGAHKFRTSGIFATNCLVSRFGKMSMHKEIVAQQMGLQGVKCTSGIEGNGLVCKR</sequence>
<feature type="chain" id="PRO_5046659058" description="Root cap protein" evidence="1">
    <location>
        <begin position="28"/>
        <end position="331"/>
    </location>
</feature>
<dbReference type="Proteomes" id="UP001318860">
    <property type="component" value="Unassembled WGS sequence"/>
</dbReference>
<reference evidence="2 3" key="1">
    <citation type="journal article" date="2021" name="Comput. Struct. Biotechnol. J.">
        <title>De novo genome assembly of the potent medicinal plant Rehmannia glutinosa using nanopore technology.</title>
        <authorList>
            <person name="Ma L."/>
            <person name="Dong C."/>
            <person name="Song C."/>
            <person name="Wang X."/>
            <person name="Zheng X."/>
            <person name="Niu Y."/>
            <person name="Chen S."/>
            <person name="Feng W."/>
        </authorList>
    </citation>
    <scope>NUCLEOTIDE SEQUENCE [LARGE SCALE GENOMIC DNA]</scope>
    <source>
        <strain evidence="2">DH-2019</strain>
    </source>
</reference>
<comment type="caution">
    <text evidence="2">The sequence shown here is derived from an EMBL/GenBank/DDBJ whole genome shotgun (WGS) entry which is preliminary data.</text>
</comment>
<evidence type="ECO:0000313" key="2">
    <source>
        <dbReference type="EMBL" id="KAK6138034.1"/>
    </source>
</evidence>
<keyword evidence="1" id="KW-0732">Signal</keyword>
<evidence type="ECO:0000256" key="1">
    <source>
        <dbReference type="SAM" id="SignalP"/>
    </source>
</evidence>
<evidence type="ECO:0000313" key="3">
    <source>
        <dbReference type="Proteomes" id="UP001318860"/>
    </source>
</evidence>
<proteinExistence type="predicted"/>
<dbReference type="EMBL" id="JABTTQ020000758">
    <property type="protein sequence ID" value="KAK6138034.1"/>
    <property type="molecule type" value="Genomic_DNA"/>
</dbReference>
<accession>A0ABR0VVJ7</accession>
<feature type="signal peptide" evidence="1">
    <location>
        <begin position="1"/>
        <end position="27"/>
    </location>
</feature>
<gene>
    <name evidence="2" type="ORF">DH2020_028230</name>
</gene>
<dbReference type="PANTHER" id="PTHR31656">
    <property type="entry name" value="ROOT CAP DOMAIN-CONTAINING PROTEIN"/>
    <property type="match status" value="1"/>
</dbReference>
<organism evidence="2 3">
    <name type="scientific">Rehmannia glutinosa</name>
    <name type="common">Chinese foxglove</name>
    <dbReference type="NCBI Taxonomy" id="99300"/>
    <lineage>
        <taxon>Eukaryota</taxon>
        <taxon>Viridiplantae</taxon>
        <taxon>Streptophyta</taxon>
        <taxon>Embryophyta</taxon>
        <taxon>Tracheophyta</taxon>
        <taxon>Spermatophyta</taxon>
        <taxon>Magnoliopsida</taxon>
        <taxon>eudicotyledons</taxon>
        <taxon>Gunneridae</taxon>
        <taxon>Pentapetalae</taxon>
        <taxon>asterids</taxon>
        <taxon>lamiids</taxon>
        <taxon>Lamiales</taxon>
        <taxon>Orobanchaceae</taxon>
        <taxon>Rehmannieae</taxon>
        <taxon>Rehmannia</taxon>
    </lineage>
</organism>
<dbReference type="InterPro" id="IPR009646">
    <property type="entry name" value="Root_cap"/>
</dbReference>